<protein>
    <submittedName>
        <fullName evidence="1">Uncharacterized protein</fullName>
    </submittedName>
</protein>
<reference evidence="1 2" key="1">
    <citation type="submission" date="2020-02" db="EMBL/GenBank/DDBJ databases">
        <title>Draft genome sequence of Haematococcus lacustris strain NIES-144.</title>
        <authorList>
            <person name="Morimoto D."/>
            <person name="Nakagawa S."/>
            <person name="Yoshida T."/>
            <person name="Sawayama S."/>
        </authorList>
    </citation>
    <scope>NUCLEOTIDE SEQUENCE [LARGE SCALE GENOMIC DNA]</scope>
    <source>
        <strain evidence="1 2">NIES-144</strain>
    </source>
</reference>
<accession>A0A699Z4S5</accession>
<organism evidence="1 2">
    <name type="scientific">Haematococcus lacustris</name>
    <name type="common">Green alga</name>
    <name type="synonym">Haematococcus pluvialis</name>
    <dbReference type="NCBI Taxonomy" id="44745"/>
    <lineage>
        <taxon>Eukaryota</taxon>
        <taxon>Viridiplantae</taxon>
        <taxon>Chlorophyta</taxon>
        <taxon>core chlorophytes</taxon>
        <taxon>Chlorophyceae</taxon>
        <taxon>CS clade</taxon>
        <taxon>Chlamydomonadales</taxon>
        <taxon>Haematococcaceae</taxon>
        <taxon>Haematococcus</taxon>
    </lineage>
</organism>
<name>A0A699Z4S5_HAELA</name>
<comment type="caution">
    <text evidence="1">The sequence shown here is derived from an EMBL/GenBank/DDBJ whole genome shotgun (WGS) entry which is preliminary data.</text>
</comment>
<proteinExistence type="predicted"/>
<evidence type="ECO:0000313" key="2">
    <source>
        <dbReference type="Proteomes" id="UP000485058"/>
    </source>
</evidence>
<gene>
    <name evidence="1" type="ORF">HaLaN_10313</name>
</gene>
<keyword evidence="2" id="KW-1185">Reference proteome</keyword>
<sequence>MEHSYAARQQCPRLEEQLAVGEMRTHVGAERHLLDKVSVLNLLHWGYRNVLIDSSSVTSHKKLYKGDCEFVRLDLRSFCNIVKAKLHAVTSGVTMPAGDAMLVRTTAAVGEADPTGNKMPITTEAQMNARGVVSVLNACIRQKQPTWGELFFQAESRPSGGLGWPDFLIKQAGVNIALDVCGGEGKASVIYKIICRKASR</sequence>
<dbReference type="Proteomes" id="UP000485058">
    <property type="component" value="Unassembled WGS sequence"/>
</dbReference>
<dbReference type="EMBL" id="BLLF01000709">
    <property type="protein sequence ID" value="GFH14286.1"/>
    <property type="molecule type" value="Genomic_DNA"/>
</dbReference>
<dbReference type="AlphaFoldDB" id="A0A699Z4S5"/>
<evidence type="ECO:0000313" key="1">
    <source>
        <dbReference type="EMBL" id="GFH14286.1"/>
    </source>
</evidence>